<evidence type="ECO:0000256" key="2">
    <source>
        <dbReference type="ARBA" id="ARBA00022630"/>
    </source>
</evidence>
<dbReference type="EC" id="1.14.13.168" evidence="5"/>
<dbReference type="OMA" id="IYPNITH"/>
<dbReference type="GO" id="GO:0050661">
    <property type="term" value="F:NADP binding"/>
    <property type="evidence" value="ECO:0007669"/>
    <property type="project" value="InterPro"/>
</dbReference>
<keyword evidence="2" id="KW-0285">Flavoprotein</keyword>
<dbReference type="Proteomes" id="UP000824469">
    <property type="component" value="Unassembled WGS sequence"/>
</dbReference>
<dbReference type="Gene3D" id="3.50.50.60">
    <property type="entry name" value="FAD/NAD(P)-binding domain"/>
    <property type="match status" value="1"/>
</dbReference>
<comment type="catalytic activity">
    <reaction evidence="6">
        <text>indole-3-pyruvate + NADPH + O2 + H(+) = (indol-3-yl)acetate + CO2 + NADP(+) + H2O</text>
        <dbReference type="Rhea" id="RHEA:34331"/>
        <dbReference type="ChEBI" id="CHEBI:15377"/>
        <dbReference type="ChEBI" id="CHEBI:15378"/>
        <dbReference type="ChEBI" id="CHEBI:15379"/>
        <dbReference type="ChEBI" id="CHEBI:16526"/>
        <dbReference type="ChEBI" id="CHEBI:17640"/>
        <dbReference type="ChEBI" id="CHEBI:30854"/>
        <dbReference type="ChEBI" id="CHEBI:57783"/>
        <dbReference type="ChEBI" id="CHEBI:58349"/>
        <dbReference type="EC" id="1.14.13.168"/>
    </reaction>
</comment>
<keyword evidence="4" id="KW-0560">Oxidoreductase</keyword>
<dbReference type="InterPro" id="IPR000960">
    <property type="entry name" value="Flavin_mOase"/>
</dbReference>
<name>A0AA38CI67_TAXCH</name>
<feature type="non-terminal residue" evidence="7">
    <location>
        <position position="386"/>
    </location>
</feature>
<evidence type="ECO:0000256" key="6">
    <source>
        <dbReference type="ARBA" id="ARBA00047707"/>
    </source>
</evidence>
<dbReference type="Pfam" id="PF00743">
    <property type="entry name" value="FMO-like"/>
    <property type="match status" value="1"/>
</dbReference>
<reference evidence="7 8" key="1">
    <citation type="journal article" date="2021" name="Nat. Plants">
        <title>The Taxus genome provides insights into paclitaxel biosynthesis.</title>
        <authorList>
            <person name="Xiong X."/>
            <person name="Gou J."/>
            <person name="Liao Q."/>
            <person name="Li Y."/>
            <person name="Zhou Q."/>
            <person name="Bi G."/>
            <person name="Li C."/>
            <person name="Du R."/>
            <person name="Wang X."/>
            <person name="Sun T."/>
            <person name="Guo L."/>
            <person name="Liang H."/>
            <person name="Lu P."/>
            <person name="Wu Y."/>
            <person name="Zhang Z."/>
            <person name="Ro D.K."/>
            <person name="Shang Y."/>
            <person name="Huang S."/>
            <person name="Yan J."/>
        </authorList>
    </citation>
    <scope>NUCLEOTIDE SEQUENCE [LARGE SCALE GENOMIC DNA]</scope>
    <source>
        <strain evidence="7">Ta-2019</strain>
    </source>
</reference>
<gene>
    <name evidence="7" type="ORF">KI387_029241</name>
</gene>
<organism evidence="7 8">
    <name type="scientific">Taxus chinensis</name>
    <name type="common">Chinese yew</name>
    <name type="synonym">Taxus wallichiana var. chinensis</name>
    <dbReference type="NCBI Taxonomy" id="29808"/>
    <lineage>
        <taxon>Eukaryota</taxon>
        <taxon>Viridiplantae</taxon>
        <taxon>Streptophyta</taxon>
        <taxon>Embryophyta</taxon>
        <taxon>Tracheophyta</taxon>
        <taxon>Spermatophyta</taxon>
        <taxon>Pinopsida</taxon>
        <taxon>Pinidae</taxon>
        <taxon>Conifers II</taxon>
        <taxon>Cupressales</taxon>
        <taxon>Taxaceae</taxon>
        <taxon>Taxus</taxon>
    </lineage>
</organism>
<dbReference type="GO" id="GO:0103075">
    <property type="term" value="F:indole-3-pyruvate monooxygenase activity"/>
    <property type="evidence" value="ECO:0007669"/>
    <property type="project" value="UniProtKB-EC"/>
</dbReference>
<sequence length="386" mass="43356">QKSRAEIDGKLTSIQSISSFLLDLNSEPKCKKSSVCKMEYFSSEALAKQQHDRKILPETETNGAIIVGAGPSGMAVSACLTSAGVNCVVIEREECLASLWKHKTYSRLKLHIGKDFCSLPLMSFPKDYPNFVTKDQFLEYLEEYAAKFDIRPHFCEAVESANFCQEMEKWRVVARFREDQSEKIYFGRFLIVATGENSEVFVPRFEGIESFTGRVLHSKDYKTGMDFRGDDVLVVGCGNSGMEIALDLVNYEARPSIAIRSRSHVLPREIFGRSTFSVAMYLLKLLPIRIVDNMLILYSNLTMGDTSSCGISRPAIGPLELKNTTGKSPALDIGAIAKIRSGHIKVFPNIKRIIDSKIEFEDGEVKDFRTIIFCTGYRSNVLSWLK</sequence>
<keyword evidence="8" id="KW-1185">Reference proteome</keyword>
<proteinExistence type="inferred from homology"/>
<protein>
    <recommendedName>
        <fullName evidence="5">indole-3-pyruvate monooxygenase</fullName>
        <ecNumber evidence="5">1.14.13.168</ecNumber>
    </recommendedName>
</protein>
<accession>A0AA38CI67</accession>
<dbReference type="PRINTS" id="PR00368">
    <property type="entry name" value="FADPNR"/>
</dbReference>
<dbReference type="PIRSF" id="PIRSF000332">
    <property type="entry name" value="FMO"/>
    <property type="match status" value="1"/>
</dbReference>
<evidence type="ECO:0000256" key="1">
    <source>
        <dbReference type="ARBA" id="ARBA00009183"/>
    </source>
</evidence>
<dbReference type="SUPFAM" id="SSF51905">
    <property type="entry name" value="FAD/NAD(P)-binding domain"/>
    <property type="match status" value="2"/>
</dbReference>
<keyword evidence="3" id="KW-0274">FAD</keyword>
<comment type="similarity">
    <text evidence="1">Belongs to the FMO family.</text>
</comment>
<comment type="caution">
    <text evidence="7">The sequence shown here is derived from an EMBL/GenBank/DDBJ whole genome shotgun (WGS) entry which is preliminary data.</text>
</comment>
<dbReference type="GO" id="GO:0004499">
    <property type="term" value="F:N,N-dimethylaniline monooxygenase activity"/>
    <property type="evidence" value="ECO:0007669"/>
    <property type="project" value="InterPro"/>
</dbReference>
<dbReference type="PRINTS" id="PR00469">
    <property type="entry name" value="PNDRDTASEII"/>
</dbReference>
<dbReference type="InterPro" id="IPR020946">
    <property type="entry name" value="Flavin_mOase-like"/>
</dbReference>
<evidence type="ECO:0000313" key="7">
    <source>
        <dbReference type="EMBL" id="KAH9297559.1"/>
    </source>
</evidence>
<dbReference type="InterPro" id="IPR036188">
    <property type="entry name" value="FAD/NAD-bd_sf"/>
</dbReference>
<evidence type="ECO:0000313" key="8">
    <source>
        <dbReference type="Proteomes" id="UP000824469"/>
    </source>
</evidence>
<dbReference type="InterPro" id="IPR050982">
    <property type="entry name" value="Auxin_biosynth/cation_transpt"/>
</dbReference>
<dbReference type="EMBL" id="JAHRHJ020000010">
    <property type="protein sequence ID" value="KAH9297559.1"/>
    <property type="molecule type" value="Genomic_DNA"/>
</dbReference>
<dbReference type="AlphaFoldDB" id="A0AA38CI67"/>
<dbReference type="PANTHER" id="PTHR43539">
    <property type="entry name" value="FLAVIN-BINDING MONOOXYGENASE-LIKE PROTEIN (AFU_ORTHOLOGUE AFUA_4G09220)"/>
    <property type="match status" value="1"/>
</dbReference>
<dbReference type="GO" id="GO:0050660">
    <property type="term" value="F:flavin adenine dinucleotide binding"/>
    <property type="evidence" value="ECO:0007669"/>
    <property type="project" value="InterPro"/>
</dbReference>
<evidence type="ECO:0000256" key="5">
    <source>
        <dbReference type="ARBA" id="ARBA00039148"/>
    </source>
</evidence>
<evidence type="ECO:0000256" key="3">
    <source>
        <dbReference type="ARBA" id="ARBA00022827"/>
    </source>
</evidence>
<dbReference type="PANTHER" id="PTHR43539:SF9">
    <property type="entry name" value="INDOLE-3-PYRUVATE MONOOXYGENASE YUCCA11-RELATED"/>
    <property type="match status" value="1"/>
</dbReference>
<feature type="non-terminal residue" evidence="7">
    <location>
        <position position="1"/>
    </location>
</feature>
<evidence type="ECO:0000256" key="4">
    <source>
        <dbReference type="ARBA" id="ARBA00023002"/>
    </source>
</evidence>